<evidence type="ECO:0000313" key="1">
    <source>
        <dbReference type="EMBL" id="GAH10729.1"/>
    </source>
</evidence>
<feature type="non-terminal residue" evidence="1">
    <location>
        <position position="61"/>
    </location>
</feature>
<sequence>MIIVEDVKAKSMLEEFTEEFTQLLKKYDFEINNIPKMLSEIRKRKTFQLKEKYNKFNLDTA</sequence>
<gene>
    <name evidence="1" type="ORF">S01H4_61421</name>
</gene>
<dbReference type="EMBL" id="BART01036414">
    <property type="protein sequence ID" value="GAH10729.1"/>
    <property type="molecule type" value="Genomic_DNA"/>
</dbReference>
<reference evidence="1" key="1">
    <citation type="journal article" date="2014" name="Front. Microbiol.">
        <title>High frequency of phylogenetically diverse reductive dehalogenase-homologous genes in deep subseafloor sedimentary metagenomes.</title>
        <authorList>
            <person name="Kawai M."/>
            <person name="Futagami T."/>
            <person name="Toyoda A."/>
            <person name="Takaki Y."/>
            <person name="Nishi S."/>
            <person name="Hori S."/>
            <person name="Arai W."/>
            <person name="Tsubouchi T."/>
            <person name="Morono Y."/>
            <person name="Uchiyama I."/>
            <person name="Ito T."/>
            <person name="Fujiyama A."/>
            <person name="Inagaki F."/>
            <person name="Takami H."/>
        </authorList>
    </citation>
    <scope>NUCLEOTIDE SEQUENCE</scope>
    <source>
        <strain evidence="1">Expedition CK06-06</strain>
    </source>
</reference>
<comment type="caution">
    <text evidence="1">The sequence shown here is derived from an EMBL/GenBank/DDBJ whole genome shotgun (WGS) entry which is preliminary data.</text>
</comment>
<accession>X1E0M5</accession>
<protein>
    <submittedName>
        <fullName evidence="1">Uncharacterized protein</fullName>
    </submittedName>
</protein>
<name>X1E0M5_9ZZZZ</name>
<dbReference type="AlphaFoldDB" id="X1E0M5"/>
<proteinExistence type="predicted"/>
<organism evidence="1">
    <name type="scientific">marine sediment metagenome</name>
    <dbReference type="NCBI Taxonomy" id="412755"/>
    <lineage>
        <taxon>unclassified sequences</taxon>
        <taxon>metagenomes</taxon>
        <taxon>ecological metagenomes</taxon>
    </lineage>
</organism>